<proteinExistence type="predicted"/>
<organism evidence="1 2">
    <name type="scientific">Nelumbo nucifera</name>
    <name type="common">Sacred lotus</name>
    <dbReference type="NCBI Taxonomy" id="4432"/>
    <lineage>
        <taxon>Eukaryota</taxon>
        <taxon>Viridiplantae</taxon>
        <taxon>Streptophyta</taxon>
        <taxon>Embryophyta</taxon>
        <taxon>Tracheophyta</taxon>
        <taxon>Spermatophyta</taxon>
        <taxon>Magnoliopsida</taxon>
        <taxon>Proteales</taxon>
        <taxon>Nelumbonaceae</taxon>
        <taxon>Nelumbo</taxon>
    </lineage>
</organism>
<gene>
    <name evidence="1" type="ORF">HUJ06_009777</name>
</gene>
<sequence>MIETTMSNWQPTTNFGYTNSINPITMKKCHQGDKIKSIYQTIQMPTHKKPVWSRNIEIASSQRKSLGEIRSIHYLPETSKVIHDNINSKKLKITRKNEYACFTALRT</sequence>
<dbReference type="AlphaFoldDB" id="A0A822YJ25"/>
<accession>A0A822YJ25</accession>
<reference evidence="1 2" key="1">
    <citation type="journal article" date="2020" name="Mol. Biol. Evol.">
        <title>Distinct Expression and Methylation Patterns for Genes with Different Fates following a Single Whole-Genome Duplication in Flowering Plants.</title>
        <authorList>
            <person name="Shi T."/>
            <person name="Rahmani R.S."/>
            <person name="Gugger P.F."/>
            <person name="Wang M."/>
            <person name="Li H."/>
            <person name="Zhang Y."/>
            <person name="Li Z."/>
            <person name="Wang Q."/>
            <person name="Van de Peer Y."/>
            <person name="Marchal K."/>
            <person name="Chen J."/>
        </authorList>
    </citation>
    <scope>NUCLEOTIDE SEQUENCE [LARGE SCALE GENOMIC DNA]</scope>
    <source>
        <tissue evidence="1">Leaf</tissue>
    </source>
</reference>
<name>A0A822YJ25_NELNU</name>
<keyword evidence="2" id="KW-1185">Reference proteome</keyword>
<dbReference type="Proteomes" id="UP000607653">
    <property type="component" value="Unassembled WGS sequence"/>
</dbReference>
<evidence type="ECO:0000313" key="2">
    <source>
        <dbReference type="Proteomes" id="UP000607653"/>
    </source>
</evidence>
<evidence type="ECO:0000313" key="1">
    <source>
        <dbReference type="EMBL" id="DAD30926.1"/>
    </source>
</evidence>
<dbReference type="EMBL" id="DUZY01000003">
    <property type="protein sequence ID" value="DAD30926.1"/>
    <property type="molecule type" value="Genomic_DNA"/>
</dbReference>
<comment type="caution">
    <text evidence="1">The sequence shown here is derived from an EMBL/GenBank/DDBJ whole genome shotgun (WGS) entry which is preliminary data.</text>
</comment>
<protein>
    <submittedName>
        <fullName evidence="1">Uncharacterized protein</fullName>
    </submittedName>
</protein>